<evidence type="ECO:0000256" key="4">
    <source>
        <dbReference type="ARBA" id="ARBA00022519"/>
    </source>
</evidence>
<evidence type="ECO:0000256" key="8">
    <source>
        <dbReference type="ARBA" id="ARBA00022989"/>
    </source>
</evidence>
<dbReference type="SMART" id="SM00382">
    <property type="entry name" value="AAA"/>
    <property type="match status" value="1"/>
</dbReference>
<dbReference type="Proteomes" id="UP000575397">
    <property type="component" value="Unassembled WGS sequence"/>
</dbReference>
<evidence type="ECO:0000256" key="6">
    <source>
        <dbReference type="ARBA" id="ARBA00022741"/>
    </source>
</evidence>
<dbReference type="PANTHER" id="PTHR43394:SF1">
    <property type="entry name" value="ATP-BINDING CASSETTE SUB-FAMILY B MEMBER 10, MITOCHONDRIAL"/>
    <property type="match status" value="1"/>
</dbReference>
<comment type="caution">
    <text evidence="14">The sequence shown here is derived from an EMBL/GenBank/DDBJ whole genome shotgun (WGS) entry which is preliminary data.</text>
</comment>
<dbReference type="GO" id="GO:0005524">
    <property type="term" value="F:ATP binding"/>
    <property type="evidence" value="ECO:0007669"/>
    <property type="project" value="UniProtKB-KW"/>
</dbReference>
<feature type="transmembrane region" description="Helical" evidence="11">
    <location>
        <begin position="21"/>
        <end position="46"/>
    </location>
</feature>
<feature type="transmembrane region" description="Helical" evidence="11">
    <location>
        <begin position="58"/>
        <end position="82"/>
    </location>
</feature>
<keyword evidence="7 14" id="KW-0067">ATP-binding</keyword>
<dbReference type="InterPro" id="IPR027417">
    <property type="entry name" value="P-loop_NTPase"/>
</dbReference>
<dbReference type="Gene3D" id="1.20.1560.10">
    <property type="entry name" value="ABC transporter type 1, transmembrane domain"/>
    <property type="match status" value="1"/>
</dbReference>
<dbReference type="GO" id="GO:0016887">
    <property type="term" value="F:ATP hydrolysis activity"/>
    <property type="evidence" value="ECO:0007669"/>
    <property type="project" value="InterPro"/>
</dbReference>
<comment type="similarity">
    <text evidence="10">Belongs to the ABC transporter superfamily. Siderophore-Fe(3+) uptake transporter (SIUT) (TC 3.A.1.21) family.</text>
</comment>
<dbReference type="PROSITE" id="PS50893">
    <property type="entry name" value="ABC_TRANSPORTER_2"/>
    <property type="match status" value="1"/>
</dbReference>
<gene>
    <name evidence="14" type="ORF">HHJ77_09360</name>
</gene>
<evidence type="ECO:0000256" key="3">
    <source>
        <dbReference type="ARBA" id="ARBA00022475"/>
    </source>
</evidence>
<evidence type="ECO:0000256" key="5">
    <source>
        <dbReference type="ARBA" id="ARBA00022692"/>
    </source>
</evidence>
<feature type="transmembrane region" description="Helical" evidence="11">
    <location>
        <begin position="132"/>
        <end position="154"/>
    </location>
</feature>
<evidence type="ECO:0000256" key="7">
    <source>
        <dbReference type="ARBA" id="ARBA00022840"/>
    </source>
</evidence>
<evidence type="ECO:0000313" key="15">
    <source>
        <dbReference type="Proteomes" id="UP000575397"/>
    </source>
</evidence>
<dbReference type="PROSITE" id="PS00211">
    <property type="entry name" value="ABC_TRANSPORTER_1"/>
    <property type="match status" value="1"/>
</dbReference>
<evidence type="ECO:0000256" key="2">
    <source>
        <dbReference type="ARBA" id="ARBA00022448"/>
    </source>
</evidence>
<sequence>MKNTIKEVWSLMAMLRECFPLFIAATIVTAFSQITTVGVAVTSVGISTSFFTNQDSSLTGLFALLFSLVLVNAISTLLDVWWSHEVAYRILHVFRVHIYKAIKRIAPLGLQGKRTGDVASAAMNDAETLEWFYAHTASTAICAVLNSAVFIIALCVLIGSVGLIMALPIVAMILIPLFLLDIQGRQGVHLRDALVELRVTGLDSIQGQRELRSLGMVAQQNSLVLQITKTVQHVKNRQTIRKAWESAFSAIATSFGSISILVILTGRVLDGTLDAKLLPVSIVLAGMSTMPALTLVGMLGRVGEIGACAHRIRLILQAKDPIPSVPDTNLPNYQNEKETLVAQNLEFSYESNKPVLQGINLSAKPELSLALVGKSGAGKTTLANLAMRFLDPTNGQVRFNGQNLRSLEPDTYRESLALVPQDCHIFAGTIRQNLELAKENSTDAEMWEALRAADIDELVTSLGGLDTRVGDRGTTLSGGERQRIGIARAFLRNPQVLILDEPLANIDPFLEASIAEKIRKLRSNRTTIVIAHRLASIRIAEQIVLLDSGQIAAAGTHAELKNNDLYRNLLGDQIQ</sequence>
<comment type="subcellular location">
    <subcellularLocation>
        <location evidence="1">Cell inner membrane</location>
        <topology evidence="1">Multi-pass membrane protein</topology>
    </subcellularLocation>
</comment>
<feature type="domain" description="ABC transmembrane type-1" evidence="13">
    <location>
        <begin position="23"/>
        <end position="304"/>
    </location>
</feature>
<evidence type="ECO:0000256" key="1">
    <source>
        <dbReference type="ARBA" id="ARBA00004429"/>
    </source>
</evidence>
<dbReference type="PANTHER" id="PTHR43394">
    <property type="entry name" value="ATP-DEPENDENT PERMEASE MDL1, MITOCHONDRIAL"/>
    <property type="match status" value="1"/>
</dbReference>
<dbReference type="RefSeq" id="WP_004017468.1">
    <property type="nucleotide sequence ID" value="NZ_CAMPUA010000014.1"/>
</dbReference>
<dbReference type="InterPro" id="IPR003439">
    <property type="entry name" value="ABC_transporter-like_ATP-bd"/>
</dbReference>
<dbReference type="FunFam" id="3.40.50.300:FF:000221">
    <property type="entry name" value="Multidrug ABC transporter ATP-binding protein"/>
    <property type="match status" value="1"/>
</dbReference>
<dbReference type="Pfam" id="PF00005">
    <property type="entry name" value="ABC_tran"/>
    <property type="match status" value="1"/>
</dbReference>
<keyword evidence="6" id="KW-0547">Nucleotide-binding</keyword>
<keyword evidence="4" id="KW-0997">Cell inner membrane</keyword>
<dbReference type="Pfam" id="PF00664">
    <property type="entry name" value="ABC_membrane"/>
    <property type="match status" value="1"/>
</dbReference>
<dbReference type="Gene3D" id="3.40.50.300">
    <property type="entry name" value="P-loop containing nucleotide triphosphate hydrolases"/>
    <property type="match status" value="1"/>
</dbReference>
<dbReference type="InterPro" id="IPR036640">
    <property type="entry name" value="ABC1_TM_sf"/>
</dbReference>
<evidence type="ECO:0000313" key="14">
    <source>
        <dbReference type="EMBL" id="NMX04122.1"/>
    </source>
</evidence>
<dbReference type="SUPFAM" id="SSF90123">
    <property type="entry name" value="ABC transporter transmembrane region"/>
    <property type="match status" value="1"/>
</dbReference>
<dbReference type="InterPro" id="IPR039421">
    <property type="entry name" value="Type_1_exporter"/>
</dbReference>
<proteinExistence type="inferred from homology"/>
<dbReference type="PROSITE" id="PS50929">
    <property type="entry name" value="ABC_TM1F"/>
    <property type="match status" value="1"/>
</dbReference>
<feature type="domain" description="ABC transporter" evidence="12">
    <location>
        <begin position="340"/>
        <end position="573"/>
    </location>
</feature>
<evidence type="ECO:0000259" key="12">
    <source>
        <dbReference type="PROSITE" id="PS50893"/>
    </source>
</evidence>
<dbReference type="InterPro" id="IPR011527">
    <property type="entry name" value="ABC1_TM_dom"/>
</dbReference>
<reference evidence="14 15" key="1">
    <citation type="submission" date="2020-04" db="EMBL/GenBank/DDBJ databases">
        <title>Antimicrobial susceptibility and clonality of vaginal-derived multi-drug resistant Mobiluncus isolates in China.</title>
        <authorList>
            <person name="Zhang X."/>
        </authorList>
    </citation>
    <scope>NUCLEOTIDE SEQUENCE [LARGE SCALE GENOMIC DNA]</scope>
    <source>
        <strain evidence="14 15">12</strain>
    </source>
</reference>
<dbReference type="InterPro" id="IPR003593">
    <property type="entry name" value="AAA+_ATPase"/>
</dbReference>
<organism evidence="14 15">
    <name type="scientific">Mobiluncus mulieris</name>
    <dbReference type="NCBI Taxonomy" id="2052"/>
    <lineage>
        <taxon>Bacteria</taxon>
        <taxon>Bacillati</taxon>
        <taxon>Actinomycetota</taxon>
        <taxon>Actinomycetes</taxon>
        <taxon>Actinomycetales</taxon>
        <taxon>Actinomycetaceae</taxon>
        <taxon>Mobiluncus</taxon>
    </lineage>
</organism>
<dbReference type="GO" id="GO:0015421">
    <property type="term" value="F:ABC-type oligopeptide transporter activity"/>
    <property type="evidence" value="ECO:0007669"/>
    <property type="project" value="TreeGrafter"/>
</dbReference>
<keyword evidence="9 11" id="KW-0472">Membrane</keyword>
<dbReference type="GO" id="GO:0005886">
    <property type="term" value="C:plasma membrane"/>
    <property type="evidence" value="ECO:0007669"/>
    <property type="project" value="UniProtKB-SubCell"/>
</dbReference>
<keyword evidence="2" id="KW-0813">Transport</keyword>
<keyword evidence="3" id="KW-1003">Cell membrane</keyword>
<dbReference type="SUPFAM" id="SSF52540">
    <property type="entry name" value="P-loop containing nucleoside triphosphate hydrolases"/>
    <property type="match status" value="1"/>
</dbReference>
<evidence type="ECO:0000259" key="13">
    <source>
        <dbReference type="PROSITE" id="PS50929"/>
    </source>
</evidence>
<accession>A0A378PCL6</accession>
<feature type="transmembrane region" description="Helical" evidence="11">
    <location>
        <begin position="277"/>
        <end position="296"/>
    </location>
</feature>
<evidence type="ECO:0000256" key="9">
    <source>
        <dbReference type="ARBA" id="ARBA00023136"/>
    </source>
</evidence>
<evidence type="ECO:0000256" key="11">
    <source>
        <dbReference type="SAM" id="Phobius"/>
    </source>
</evidence>
<evidence type="ECO:0000256" key="10">
    <source>
        <dbReference type="ARBA" id="ARBA00023455"/>
    </source>
</evidence>
<dbReference type="AlphaFoldDB" id="A0A378PCL6"/>
<feature type="transmembrane region" description="Helical" evidence="11">
    <location>
        <begin position="247"/>
        <end position="265"/>
    </location>
</feature>
<keyword evidence="8 11" id="KW-1133">Transmembrane helix</keyword>
<feature type="transmembrane region" description="Helical" evidence="11">
    <location>
        <begin position="160"/>
        <end position="180"/>
    </location>
</feature>
<dbReference type="InterPro" id="IPR017871">
    <property type="entry name" value="ABC_transporter-like_CS"/>
</dbReference>
<name>A0A378PCL6_9ACTO</name>
<protein>
    <submittedName>
        <fullName evidence="14">ABC transporter ATP-binding protein</fullName>
    </submittedName>
</protein>
<dbReference type="EMBL" id="JABCUS010000022">
    <property type="protein sequence ID" value="NMX04122.1"/>
    <property type="molecule type" value="Genomic_DNA"/>
</dbReference>
<keyword evidence="5 11" id="KW-0812">Transmembrane</keyword>